<dbReference type="HOGENOM" id="CLU_2580366_0_0_1"/>
<feature type="non-terminal residue" evidence="1">
    <location>
        <position position="81"/>
    </location>
</feature>
<reference evidence="1 2" key="1">
    <citation type="submission" date="2014-04" db="EMBL/GenBank/DDBJ databases">
        <authorList>
            <consortium name="DOE Joint Genome Institute"/>
            <person name="Kuo A."/>
            <person name="Tarkka M."/>
            <person name="Buscot F."/>
            <person name="Kohler A."/>
            <person name="Nagy L.G."/>
            <person name="Floudas D."/>
            <person name="Copeland A."/>
            <person name="Barry K.W."/>
            <person name="Cichocki N."/>
            <person name="Veneault-Fourrey C."/>
            <person name="LaButti K."/>
            <person name="Lindquist E.A."/>
            <person name="Lipzen A."/>
            <person name="Lundell T."/>
            <person name="Morin E."/>
            <person name="Murat C."/>
            <person name="Sun H."/>
            <person name="Tunlid A."/>
            <person name="Henrissat B."/>
            <person name="Grigoriev I.V."/>
            <person name="Hibbett D.S."/>
            <person name="Martin F."/>
            <person name="Nordberg H.P."/>
            <person name="Cantor M.N."/>
            <person name="Hua S.X."/>
        </authorList>
    </citation>
    <scope>NUCLEOTIDE SEQUENCE [LARGE SCALE GENOMIC DNA]</scope>
    <source>
        <strain evidence="1 2">F 1598</strain>
    </source>
</reference>
<protein>
    <submittedName>
        <fullName evidence="1">Uncharacterized protein</fullName>
    </submittedName>
</protein>
<proteinExistence type="predicted"/>
<keyword evidence="2" id="KW-1185">Reference proteome</keyword>
<gene>
    <name evidence="1" type="ORF">PILCRDRAFT_814845</name>
</gene>
<reference evidence="2" key="2">
    <citation type="submission" date="2015-01" db="EMBL/GenBank/DDBJ databases">
        <title>Evolutionary Origins and Diversification of the Mycorrhizal Mutualists.</title>
        <authorList>
            <consortium name="DOE Joint Genome Institute"/>
            <consortium name="Mycorrhizal Genomics Consortium"/>
            <person name="Kohler A."/>
            <person name="Kuo A."/>
            <person name="Nagy L.G."/>
            <person name="Floudas D."/>
            <person name="Copeland A."/>
            <person name="Barry K.W."/>
            <person name="Cichocki N."/>
            <person name="Veneault-Fourrey C."/>
            <person name="LaButti K."/>
            <person name="Lindquist E.A."/>
            <person name="Lipzen A."/>
            <person name="Lundell T."/>
            <person name="Morin E."/>
            <person name="Murat C."/>
            <person name="Riley R."/>
            <person name="Ohm R."/>
            <person name="Sun H."/>
            <person name="Tunlid A."/>
            <person name="Henrissat B."/>
            <person name="Grigoriev I.V."/>
            <person name="Hibbett D.S."/>
            <person name="Martin F."/>
        </authorList>
    </citation>
    <scope>NUCLEOTIDE SEQUENCE [LARGE SCALE GENOMIC DNA]</scope>
    <source>
        <strain evidence="2">F 1598</strain>
    </source>
</reference>
<organism evidence="1 2">
    <name type="scientific">Piloderma croceum (strain F 1598)</name>
    <dbReference type="NCBI Taxonomy" id="765440"/>
    <lineage>
        <taxon>Eukaryota</taxon>
        <taxon>Fungi</taxon>
        <taxon>Dikarya</taxon>
        <taxon>Basidiomycota</taxon>
        <taxon>Agaricomycotina</taxon>
        <taxon>Agaricomycetes</taxon>
        <taxon>Agaricomycetidae</taxon>
        <taxon>Atheliales</taxon>
        <taxon>Atheliaceae</taxon>
        <taxon>Piloderma</taxon>
    </lineage>
</organism>
<dbReference type="EMBL" id="KN832979">
    <property type="protein sequence ID" value="KIM87347.1"/>
    <property type="molecule type" value="Genomic_DNA"/>
</dbReference>
<dbReference type="Proteomes" id="UP000054166">
    <property type="component" value="Unassembled WGS sequence"/>
</dbReference>
<name>A0A0C3CCE1_PILCF</name>
<accession>A0A0C3CCE1</accession>
<dbReference type="InParanoid" id="A0A0C3CCE1"/>
<evidence type="ECO:0000313" key="1">
    <source>
        <dbReference type="EMBL" id="KIM87347.1"/>
    </source>
</evidence>
<dbReference type="AlphaFoldDB" id="A0A0C3CCE1"/>
<evidence type="ECO:0000313" key="2">
    <source>
        <dbReference type="Proteomes" id="UP000054166"/>
    </source>
</evidence>
<sequence length="81" mass="8844">MPLNEFKERSTAKSICPLESLVTLNICRGGSKLIDGCAHQCGRGGRLLVHRNFKLKAAGQPDTCNLLVPKKRWGEGRLALA</sequence>